<proteinExistence type="inferred from homology"/>
<name>A0A8S3TBA5_MYTED</name>
<keyword evidence="12" id="KW-1185">Reference proteome</keyword>
<keyword evidence="9" id="KW-0862">Zinc</keyword>
<protein>
    <recommendedName>
        <fullName evidence="8">L-2-hydroxyglutarate dehydrogenase, mitochondrial</fullName>
        <ecNumber evidence="7">1.1.99.2</ecNumber>
    </recommendedName>
</protein>
<dbReference type="AlphaFoldDB" id="A0A8S3TBA5"/>
<comment type="cofactor">
    <cofactor evidence="1">
        <name>FAD</name>
        <dbReference type="ChEBI" id="CHEBI:57692"/>
    </cofactor>
</comment>
<dbReference type="Pfam" id="PF00098">
    <property type="entry name" value="zf-CCHC"/>
    <property type="match status" value="1"/>
</dbReference>
<comment type="similarity">
    <text evidence="6">Belongs to the L2HGDH family.</text>
</comment>
<keyword evidence="9" id="KW-0863">Zinc-finger</keyword>
<sequence>MLREKMTTTMAASRITRKLFNLLPVSPHQSGHNSGVIHAGIYYTPGSLKAKLCVEGVELLYKYCDENNVPYKKCGKLIVAVTPEEIPRLEGLLKRGIENGVKDLKMVESHEIKEYEPNCVGLKAIHSPHTGIIDYAEVTRSYGRTFEKAGGKIYTNFEVKSLDVTKESSPESSSGIKHPVTVRGDNQAVQCRYVVTCGGLHSDRLAELSGCNREPRIVPFRGDYLLLKQEKCDLVRGNIYPVPDPRFPFLGVHYTPRMNGDVWLGPNAVLSFKREGYNLTDFNLKDTFDALRPVSDFIARWLRETDQVNNNWDNLKTQLNFRYGHIPDASYAFELLNKVNQKIGENVPIFGERILTLATDAFRGQDINQPIVQLQLVNFFINGLYQDYLRMKIMRENPQTLAQAINSAMAETQLRRKFDLKKNNGNERNITPMDISHYREIGVKCNNCNRFGHKAKYCRDKTKFHVNTVSSRAELHVPRGNFNDNTIGNNANTYPRRFNSVQNNFNDNTIGNNANTYPRRFNSVQNKSDSTGQQRRTFFCWNCGKPGHYERNCRARSNEQFRKPRENLN</sequence>
<dbReference type="NCBIfam" id="NF008726">
    <property type="entry name" value="PRK11728.1"/>
    <property type="match status" value="1"/>
</dbReference>
<evidence type="ECO:0000256" key="9">
    <source>
        <dbReference type="PROSITE-ProRule" id="PRU00047"/>
    </source>
</evidence>
<dbReference type="SMART" id="SM00343">
    <property type="entry name" value="ZnF_C2HC"/>
    <property type="match status" value="2"/>
</dbReference>
<dbReference type="EMBL" id="CAJPWZ010001987">
    <property type="protein sequence ID" value="CAG2228078.1"/>
    <property type="molecule type" value="Genomic_DNA"/>
</dbReference>
<keyword evidence="9" id="KW-0479">Metal-binding</keyword>
<reference evidence="11" key="1">
    <citation type="submission" date="2021-03" db="EMBL/GenBank/DDBJ databases">
        <authorList>
            <person name="Bekaert M."/>
        </authorList>
    </citation>
    <scope>NUCLEOTIDE SEQUENCE</scope>
</reference>
<dbReference type="Gene3D" id="3.30.9.10">
    <property type="entry name" value="D-Amino Acid Oxidase, subunit A, domain 2"/>
    <property type="match status" value="1"/>
</dbReference>
<dbReference type="InterPro" id="IPR006076">
    <property type="entry name" value="FAD-dep_OxRdtase"/>
</dbReference>
<dbReference type="Gene3D" id="4.10.60.10">
    <property type="entry name" value="Zinc finger, CCHC-type"/>
    <property type="match status" value="1"/>
</dbReference>
<dbReference type="GO" id="GO:0003676">
    <property type="term" value="F:nucleic acid binding"/>
    <property type="evidence" value="ECO:0007669"/>
    <property type="project" value="InterPro"/>
</dbReference>
<evidence type="ECO:0000256" key="6">
    <source>
        <dbReference type="ARBA" id="ARBA00037941"/>
    </source>
</evidence>
<evidence type="ECO:0000256" key="8">
    <source>
        <dbReference type="ARBA" id="ARBA00041137"/>
    </source>
</evidence>
<dbReference type="InterPro" id="IPR036875">
    <property type="entry name" value="Znf_CCHC_sf"/>
</dbReference>
<evidence type="ECO:0000256" key="1">
    <source>
        <dbReference type="ARBA" id="ARBA00001974"/>
    </source>
</evidence>
<keyword evidence="3" id="KW-0274">FAD</keyword>
<dbReference type="SUPFAM" id="SSF57756">
    <property type="entry name" value="Retrovirus zinc finger-like domains"/>
    <property type="match status" value="1"/>
</dbReference>
<accession>A0A8S3TBA5</accession>
<evidence type="ECO:0000256" key="7">
    <source>
        <dbReference type="ARBA" id="ARBA00038878"/>
    </source>
</evidence>
<keyword evidence="4 11" id="KW-0560">Oxidoreductase</keyword>
<comment type="catalytic activity">
    <reaction evidence="5">
        <text>(S)-2-hydroxyglutarate + A = 2-oxoglutarate + AH2</text>
        <dbReference type="Rhea" id="RHEA:21252"/>
        <dbReference type="ChEBI" id="CHEBI:13193"/>
        <dbReference type="ChEBI" id="CHEBI:16782"/>
        <dbReference type="ChEBI" id="CHEBI:16810"/>
        <dbReference type="ChEBI" id="CHEBI:17499"/>
        <dbReference type="EC" id="1.1.99.2"/>
    </reaction>
</comment>
<dbReference type="Proteomes" id="UP000683360">
    <property type="component" value="Unassembled WGS sequence"/>
</dbReference>
<dbReference type="PROSITE" id="PS50158">
    <property type="entry name" value="ZF_CCHC"/>
    <property type="match status" value="1"/>
</dbReference>
<dbReference type="PANTHER" id="PTHR43104:SF2">
    <property type="entry name" value="L-2-HYDROXYGLUTARATE DEHYDROGENASE, MITOCHONDRIAL"/>
    <property type="match status" value="1"/>
</dbReference>
<keyword evidence="2" id="KW-0285">Flavoprotein</keyword>
<comment type="caution">
    <text evidence="11">The sequence shown here is derived from an EMBL/GenBank/DDBJ whole genome shotgun (WGS) entry which is preliminary data.</text>
</comment>
<evidence type="ECO:0000256" key="2">
    <source>
        <dbReference type="ARBA" id="ARBA00022630"/>
    </source>
</evidence>
<dbReference type="GO" id="GO:0008270">
    <property type="term" value="F:zinc ion binding"/>
    <property type="evidence" value="ECO:0007669"/>
    <property type="project" value="UniProtKB-KW"/>
</dbReference>
<dbReference type="PANTHER" id="PTHR43104">
    <property type="entry name" value="L-2-HYDROXYGLUTARATE DEHYDROGENASE, MITOCHONDRIAL"/>
    <property type="match status" value="1"/>
</dbReference>
<evidence type="ECO:0000256" key="3">
    <source>
        <dbReference type="ARBA" id="ARBA00022827"/>
    </source>
</evidence>
<feature type="domain" description="CCHC-type" evidence="10">
    <location>
        <begin position="540"/>
        <end position="554"/>
    </location>
</feature>
<organism evidence="11 12">
    <name type="scientific">Mytilus edulis</name>
    <name type="common">Blue mussel</name>
    <dbReference type="NCBI Taxonomy" id="6550"/>
    <lineage>
        <taxon>Eukaryota</taxon>
        <taxon>Metazoa</taxon>
        <taxon>Spiralia</taxon>
        <taxon>Lophotrochozoa</taxon>
        <taxon>Mollusca</taxon>
        <taxon>Bivalvia</taxon>
        <taxon>Autobranchia</taxon>
        <taxon>Pteriomorphia</taxon>
        <taxon>Mytilida</taxon>
        <taxon>Mytiloidea</taxon>
        <taxon>Mytilidae</taxon>
        <taxon>Mytilinae</taxon>
        <taxon>Mytilus</taxon>
    </lineage>
</organism>
<dbReference type="InterPro" id="IPR036188">
    <property type="entry name" value="FAD/NAD-bd_sf"/>
</dbReference>
<dbReference type="OrthoDB" id="498204at2759"/>
<evidence type="ECO:0000256" key="4">
    <source>
        <dbReference type="ARBA" id="ARBA00023002"/>
    </source>
</evidence>
<dbReference type="GO" id="GO:0047545">
    <property type="term" value="F:(S)-2-hydroxyglutarate dehydrogenase activity"/>
    <property type="evidence" value="ECO:0007669"/>
    <property type="project" value="UniProtKB-EC"/>
</dbReference>
<dbReference type="Pfam" id="PF01266">
    <property type="entry name" value="DAO"/>
    <property type="match status" value="1"/>
</dbReference>
<dbReference type="Gene3D" id="3.50.50.60">
    <property type="entry name" value="FAD/NAD(P)-binding domain"/>
    <property type="match status" value="1"/>
</dbReference>
<dbReference type="InterPro" id="IPR001878">
    <property type="entry name" value="Znf_CCHC"/>
</dbReference>
<evidence type="ECO:0000256" key="5">
    <source>
        <dbReference type="ARBA" id="ARBA00036066"/>
    </source>
</evidence>
<gene>
    <name evidence="11" type="ORF">MEDL_41068</name>
</gene>
<evidence type="ECO:0000259" key="10">
    <source>
        <dbReference type="PROSITE" id="PS50158"/>
    </source>
</evidence>
<dbReference type="SUPFAM" id="SSF51905">
    <property type="entry name" value="FAD/NAD(P)-binding domain"/>
    <property type="match status" value="1"/>
</dbReference>
<dbReference type="EC" id="1.1.99.2" evidence="7"/>
<evidence type="ECO:0000313" key="12">
    <source>
        <dbReference type="Proteomes" id="UP000683360"/>
    </source>
</evidence>
<evidence type="ECO:0000313" key="11">
    <source>
        <dbReference type="EMBL" id="CAG2228078.1"/>
    </source>
</evidence>